<keyword evidence="4" id="KW-0508">mRNA splicing</keyword>
<dbReference type="GeneID" id="20206890"/>
<dbReference type="PROSITE" id="PS00678">
    <property type="entry name" value="WD_REPEATS_1"/>
    <property type="match status" value="3"/>
</dbReference>
<evidence type="ECO:0000256" key="2">
    <source>
        <dbReference type="ARBA" id="ARBA00022664"/>
    </source>
</evidence>
<dbReference type="InterPro" id="IPR015943">
    <property type="entry name" value="WD40/YVTN_repeat-like_dom_sf"/>
</dbReference>
<evidence type="ECO:0000256" key="3">
    <source>
        <dbReference type="ARBA" id="ARBA00022737"/>
    </source>
</evidence>
<dbReference type="Gene3D" id="2.130.10.10">
    <property type="entry name" value="YVTN repeat-like/Quinoprotein amine dehydrogenase"/>
    <property type="match status" value="2"/>
</dbReference>
<reference evidence="7" key="3">
    <citation type="submission" date="2015-06" db="UniProtKB">
        <authorList>
            <consortium name="EnsemblMetazoa"/>
        </authorList>
    </citation>
    <scope>IDENTIFICATION</scope>
</reference>
<reference evidence="6 8" key="2">
    <citation type="journal article" date="2013" name="Nature">
        <title>Insights into bilaterian evolution from three spiralian genomes.</title>
        <authorList>
            <person name="Simakov O."/>
            <person name="Marletaz F."/>
            <person name="Cho S.J."/>
            <person name="Edsinger-Gonzales E."/>
            <person name="Havlak P."/>
            <person name="Hellsten U."/>
            <person name="Kuo D.H."/>
            <person name="Larsson T."/>
            <person name="Lv J."/>
            <person name="Arendt D."/>
            <person name="Savage R."/>
            <person name="Osoegawa K."/>
            <person name="de Jong P."/>
            <person name="Grimwood J."/>
            <person name="Chapman J.A."/>
            <person name="Shapiro H."/>
            <person name="Aerts A."/>
            <person name="Otillar R.P."/>
            <person name="Terry A.Y."/>
            <person name="Boore J.L."/>
            <person name="Grigoriev I.V."/>
            <person name="Lindberg D.R."/>
            <person name="Seaver E.C."/>
            <person name="Weisblat D.A."/>
            <person name="Putnam N.H."/>
            <person name="Rokhsar D.S."/>
        </authorList>
    </citation>
    <scope>NUCLEOTIDE SEQUENCE</scope>
</reference>
<dbReference type="SMART" id="SM00320">
    <property type="entry name" value="WD40"/>
    <property type="match status" value="6"/>
</dbReference>
<dbReference type="CTD" id="20206890"/>
<dbReference type="AlphaFoldDB" id="T1FDJ1"/>
<dbReference type="Pfam" id="PF00400">
    <property type="entry name" value="WD40"/>
    <property type="match status" value="6"/>
</dbReference>
<sequence length="315" mass="35382">MDLKRKAMEDELAIVPVKKTKTDIVGFGTQVNNAIELLGGIKRTSKLHAPIMLLTGHESEIYCCKFSPSGKFLVSAGTDRMILLWNVYGTCDNIATLKEHSNAIMDLHFTTDGCQMLTCSADKTLTLWDAECATRIRKFKGHQTFVNACDVSRRFPKYLCSGSDDGTVRIWDSRLKKSILTFQNTFQIMSGHMDTVTGMRLSPDGSYLLSTAMDNTVRIWDVRPYAPQERCVKIFQGNQHTFEKNLLRVSWSPDGTKIAAGSGDRMVYIWDTTTRRILYKFPGHGGSVNEVDFHPLEPIICSGSSDKQIYLGEIE</sequence>
<keyword evidence="3" id="KW-0677">Repeat</keyword>
<evidence type="ECO:0000256" key="4">
    <source>
        <dbReference type="ARBA" id="ARBA00023187"/>
    </source>
</evidence>
<dbReference type="InterPro" id="IPR052234">
    <property type="entry name" value="U5_snRNP_Component"/>
</dbReference>
<gene>
    <name evidence="7" type="primary">20206890</name>
    <name evidence="6" type="ORF">HELRODRAFT_178666</name>
</gene>
<evidence type="ECO:0000313" key="8">
    <source>
        <dbReference type="Proteomes" id="UP000015101"/>
    </source>
</evidence>
<dbReference type="PRINTS" id="PR00320">
    <property type="entry name" value="GPROTEINBRPT"/>
</dbReference>
<dbReference type="CDD" id="cd00200">
    <property type="entry name" value="WD40"/>
    <property type="match status" value="1"/>
</dbReference>
<evidence type="ECO:0000313" key="7">
    <source>
        <dbReference type="EnsemblMetazoa" id="HelroP178666"/>
    </source>
</evidence>
<dbReference type="EMBL" id="AMQM01006526">
    <property type="status" value="NOT_ANNOTATED_CDS"/>
    <property type="molecule type" value="Genomic_DNA"/>
</dbReference>
<dbReference type="InterPro" id="IPR036322">
    <property type="entry name" value="WD40_repeat_dom_sf"/>
</dbReference>
<keyword evidence="8" id="KW-1185">Reference proteome</keyword>
<name>T1FDJ1_HELRO</name>
<evidence type="ECO:0000313" key="6">
    <source>
        <dbReference type="EMBL" id="ESN96866.1"/>
    </source>
</evidence>
<feature type="repeat" description="WD" evidence="5">
    <location>
        <begin position="139"/>
        <end position="181"/>
    </location>
</feature>
<dbReference type="OrthoDB" id="1068471at2759"/>
<dbReference type="InParanoid" id="T1FDJ1"/>
<accession>T1FDJ1</accession>
<dbReference type="eggNOG" id="KOG0265">
    <property type="taxonomic scope" value="Eukaryota"/>
</dbReference>
<dbReference type="FunCoup" id="T1FDJ1">
    <property type="interactions" value="2386"/>
</dbReference>
<dbReference type="OMA" id="QWTLNAK"/>
<dbReference type="HOGENOM" id="CLU_000288_57_2_1"/>
<dbReference type="PROSITE" id="PS50294">
    <property type="entry name" value="WD_REPEATS_REGION"/>
    <property type="match status" value="6"/>
</dbReference>
<keyword evidence="1 5" id="KW-0853">WD repeat</keyword>
<proteinExistence type="predicted"/>
<dbReference type="InterPro" id="IPR020472">
    <property type="entry name" value="WD40_PAC1"/>
</dbReference>
<feature type="repeat" description="WD" evidence="5">
    <location>
        <begin position="281"/>
        <end position="315"/>
    </location>
</feature>
<dbReference type="GO" id="GO:0006397">
    <property type="term" value="P:mRNA processing"/>
    <property type="evidence" value="ECO:0007669"/>
    <property type="project" value="UniProtKB-KW"/>
</dbReference>
<feature type="repeat" description="WD" evidence="5">
    <location>
        <begin position="54"/>
        <end position="87"/>
    </location>
</feature>
<feature type="repeat" description="WD" evidence="5">
    <location>
        <begin position="249"/>
        <end position="280"/>
    </location>
</feature>
<feature type="repeat" description="WD" evidence="5">
    <location>
        <begin position="189"/>
        <end position="223"/>
    </location>
</feature>
<dbReference type="STRING" id="6412.T1FDJ1"/>
<reference evidence="8" key="1">
    <citation type="submission" date="2012-12" db="EMBL/GenBank/DDBJ databases">
        <authorList>
            <person name="Hellsten U."/>
            <person name="Grimwood J."/>
            <person name="Chapman J.A."/>
            <person name="Shapiro H."/>
            <person name="Aerts A."/>
            <person name="Otillar R.P."/>
            <person name="Terry A.Y."/>
            <person name="Boore J.L."/>
            <person name="Simakov O."/>
            <person name="Marletaz F."/>
            <person name="Cho S.-J."/>
            <person name="Edsinger-Gonzales E."/>
            <person name="Havlak P."/>
            <person name="Kuo D.-H."/>
            <person name="Larsson T."/>
            <person name="Lv J."/>
            <person name="Arendt D."/>
            <person name="Savage R."/>
            <person name="Osoegawa K."/>
            <person name="de Jong P."/>
            <person name="Lindberg D.R."/>
            <person name="Seaver E.C."/>
            <person name="Weisblat D.A."/>
            <person name="Putnam N.H."/>
            <person name="Grigoriev I.V."/>
            <person name="Rokhsar D.S."/>
        </authorList>
    </citation>
    <scope>NUCLEOTIDE SEQUENCE</scope>
</reference>
<dbReference type="InterPro" id="IPR001680">
    <property type="entry name" value="WD40_rpt"/>
</dbReference>
<feature type="repeat" description="WD" evidence="5">
    <location>
        <begin position="97"/>
        <end position="138"/>
    </location>
</feature>
<organism evidence="7 8">
    <name type="scientific">Helobdella robusta</name>
    <name type="common">Californian leech</name>
    <dbReference type="NCBI Taxonomy" id="6412"/>
    <lineage>
        <taxon>Eukaryota</taxon>
        <taxon>Metazoa</taxon>
        <taxon>Spiralia</taxon>
        <taxon>Lophotrochozoa</taxon>
        <taxon>Annelida</taxon>
        <taxon>Clitellata</taxon>
        <taxon>Hirudinea</taxon>
        <taxon>Rhynchobdellida</taxon>
        <taxon>Glossiphoniidae</taxon>
        <taxon>Helobdella</taxon>
    </lineage>
</organism>
<dbReference type="GO" id="GO:0008380">
    <property type="term" value="P:RNA splicing"/>
    <property type="evidence" value="ECO:0007669"/>
    <property type="project" value="UniProtKB-KW"/>
</dbReference>
<dbReference type="SUPFAM" id="SSF50978">
    <property type="entry name" value="WD40 repeat-like"/>
    <property type="match status" value="1"/>
</dbReference>
<keyword evidence="2" id="KW-0507">mRNA processing</keyword>
<dbReference type="KEGG" id="hro:HELRODRAFT_178666"/>
<dbReference type="EnsemblMetazoa" id="HelroT178666">
    <property type="protein sequence ID" value="HelroP178666"/>
    <property type="gene ID" value="HelroG178666"/>
</dbReference>
<dbReference type="PANTHER" id="PTHR44006:SF1">
    <property type="entry name" value="U5 SMALL NUCLEAR RIBONUCLEOPROTEIN 40 KDA PROTEIN"/>
    <property type="match status" value="1"/>
</dbReference>
<dbReference type="RefSeq" id="XP_009025006.1">
    <property type="nucleotide sequence ID" value="XM_009026758.1"/>
</dbReference>
<dbReference type="PANTHER" id="PTHR44006">
    <property type="entry name" value="U5 SMALL NUCLEAR RIBONUCLEOPROTEIN 40 KDA PROTEIN"/>
    <property type="match status" value="1"/>
</dbReference>
<evidence type="ECO:0000256" key="5">
    <source>
        <dbReference type="PROSITE-ProRule" id="PRU00221"/>
    </source>
</evidence>
<dbReference type="GO" id="GO:0071013">
    <property type="term" value="C:catalytic step 2 spliceosome"/>
    <property type="evidence" value="ECO:0000318"/>
    <property type="project" value="GO_Central"/>
</dbReference>
<dbReference type="EMBL" id="KB097487">
    <property type="protein sequence ID" value="ESN96866.1"/>
    <property type="molecule type" value="Genomic_DNA"/>
</dbReference>
<evidence type="ECO:0000256" key="1">
    <source>
        <dbReference type="ARBA" id="ARBA00022574"/>
    </source>
</evidence>
<dbReference type="Proteomes" id="UP000015101">
    <property type="component" value="Unassembled WGS sequence"/>
</dbReference>
<dbReference type="InterPro" id="IPR019775">
    <property type="entry name" value="WD40_repeat_CS"/>
</dbReference>
<dbReference type="PROSITE" id="PS50082">
    <property type="entry name" value="WD_REPEATS_2"/>
    <property type="match status" value="6"/>
</dbReference>
<protein>
    <submittedName>
        <fullName evidence="6 7">Uncharacterized protein</fullName>
    </submittedName>
</protein>